<name>A0A7Z0A9X4_9MICO</name>
<dbReference type="AlphaFoldDB" id="A0A7Z0A9X4"/>
<dbReference type="CDD" id="cd07814">
    <property type="entry name" value="SRPBCC_CalC_Aha1-like"/>
    <property type="match status" value="1"/>
</dbReference>
<comment type="caution">
    <text evidence="3">The sequence shown here is derived from an EMBL/GenBank/DDBJ whole genome shotgun (WGS) entry which is preliminary data.</text>
</comment>
<accession>A0A7Z0A9X4</accession>
<keyword evidence="4" id="KW-1185">Reference proteome</keyword>
<evidence type="ECO:0000313" key="3">
    <source>
        <dbReference type="EMBL" id="NYI66286.1"/>
    </source>
</evidence>
<feature type="domain" description="Activator of Hsp90 ATPase homologue 1/2-like C-terminal" evidence="2">
    <location>
        <begin position="15"/>
        <end position="146"/>
    </location>
</feature>
<dbReference type="SUPFAM" id="SSF55961">
    <property type="entry name" value="Bet v1-like"/>
    <property type="match status" value="1"/>
</dbReference>
<dbReference type="Gene3D" id="3.30.530.20">
    <property type="match status" value="1"/>
</dbReference>
<dbReference type="InterPro" id="IPR013538">
    <property type="entry name" value="ASHA1/2-like_C"/>
</dbReference>
<dbReference type="InterPro" id="IPR023393">
    <property type="entry name" value="START-like_dom_sf"/>
</dbReference>
<organism evidence="3 4">
    <name type="scientific">Spelaeicoccus albus</name>
    <dbReference type="NCBI Taxonomy" id="1280376"/>
    <lineage>
        <taxon>Bacteria</taxon>
        <taxon>Bacillati</taxon>
        <taxon>Actinomycetota</taxon>
        <taxon>Actinomycetes</taxon>
        <taxon>Micrococcales</taxon>
        <taxon>Brevibacteriaceae</taxon>
        <taxon>Spelaeicoccus</taxon>
    </lineage>
</organism>
<reference evidence="3 4" key="1">
    <citation type="submission" date="2020-07" db="EMBL/GenBank/DDBJ databases">
        <title>Sequencing the genomes of 1000 actinobacteria strains.</title>
        <authorList>
            <person name="Klenk H.-P."/>
        </authorList>
    </citation>
    <scope>NUCLEOTIDE SEQUENCE [LARGE SCALE GENOMIC DNA]</scope>
    <source>
        <strain evidence="3 4">DSM 26341</strain>
    </source>
</reference>
<evidence type="ECO:0000259" key="2">
    <source>
        <dbReference type="Pfam" id="PF08327"/>
    </source>
</evidence>
<sequence>MINTTEGFTLVRTFDATREEIWTAWTDPDSVAKWWHPRGTSTPRETVDIDARVGGRYTYAMVNDATGEKVVTGGTYLTVDPFERLAFTWGNPDDDPDDSPVVTVTLEPVADGTRMTFELRGVTGAKGDGYFYDGWDATLDSLSEHLGGPAA</sequence>
<dbReference type="Pfam" id="PF08327">
    <property type="entry name" value="AHSA1"/>
    <property type="match status" value="1"/>
</dbReference>
<dbReference type="RefSeq" id="WP_179425519.1">
    <property type="nucleotide sequence ID" value="NZ_JACBZP010000001.1"/>
</dbReference>
<dbReference type="EMBL" id="JACBZP010000001">
    <property type="protein sequence ID" value="NYI66286.1"/>
    <property type="molecule type" value="Genomic_DNA"/>
</dbReference>
<proteinExistence type="inferred from homology"/>
<gene>
    <name evidence="3" type="ORF">BJY26_000592</name>
</gene>
<evidence type="ECO:0000313" key="4">
    <source>
        <dbReference type="Proteomes" id="UP000539111"/>
    </source>
</evidence>
<dbReference type="Proteomes" id="UP000539111">
    <property type="component" value="Unassembled WGS sequence"/>
</dbReference>
<comment type="similarity">
    <text evidence="1">Belongs to the AHA1 family.</text>
</comment>
<protein>
    <submittedName>
        <fullName evidence="3">Uncharacterized protein YndB with AHSA1/START domain</fullName>
    </submittedName>
</protein>
<evidence type="ECO:0000256" key="1">
    <source>
        <dbReference type="ARBA" id="ARBA00006817"/>
    </source>
</evidence>